<dbReference type="EMBL" id="DVLP01000460">
    <property type="protein sequence ID" value="HIT77100.1"/>
    <property type="molecule type" value="Genomic_DNA"/>
</dbReference>
<evidence type="ECO:0000256" key="1">
    <source>
        <dbReference type="SAM" id="Phobius"/>
    </source>
</evidence>
<evidence type="ECO:0000313" key="3">
    <source>
        <dbReference type="Proteomes" id="UP000886842"/>
    </source>
</evidence>
<name>A0A9D1KNV1_9ACTN</name>
<keyword evidence="1" id="KW-0472">Membrane</keyword>
<comment type="caution">
    <text evidence="2">The sequence shown here is derived from an EMBL/GenBank/DDBJ whole genome shotgun (WGS) entry which is preliminary data.</text>
</comment>
<dbReference type="Proteomes" id="UP000886842">
    <property type="component" value="Unassembled WGS sequence"/>
</dbReference>
<keyword evidence="1" id="KW-1133">Transmembrane helix</keyword>
<dbReference type="AlphaFoldDB" id="A0A9D1KNV1"/>
<evidence type="ECO:0000313" key="2">
    <source>
        <dbReference type="EMBL" id="HIT77100.1"/>
    </source>
</evidence>
<sequence length="120" mass="12059">MTVTATGRAGGAANDARGMVTAEIAVGILGVLVASVLIATVVASLSLRAQCQATASEIARHAARGDDAAVAAVKAELPDHVAVTISEDGDLVVVTVRAPVRVGSLTLYDVGVTIRTRAEP</sequence>
<reference evidence="2" key="2">
    <citation type="journal article" date="2021" name="PeerJ">
        <title>Extensive microbial diversity within the chicken gut microbiome revealed by metagenomics and culture.</title>
        <authorList>
            <person name="Gilroy R."/>
            <person name="Ravi A."/>
            <person name="Getino M."/>
            <person name="Pursley I."/>
            <person name="Horton D.L."/>
            <person name="Alikhan N.F."/>
            <person name="Baker D."/>
            <person name="Gharbi K."/>
            <person name="Hall N."/>
            <person name="Watson M."/>
            <person name="Adriaenssens E.M."/>
            <person name="Foster-Nyarko E."/>
            <person name="Jarju S."/>
            <person name="Secka A."/>
            <person name="Antonio M."/>
            <person name="Oren A."/>
            <person name="Chaudhuri R.R."/>
            <person name="La Ragione R."/>
            <person name="Hildebrand F."/>
            <person name="Pallen M.J."/>
        </authorList>
    </citation>
    <scope>NUCLEOTIDE SEQUENCE</scope>
    <source>
        <strain evidence="2">ChiGjej1B1-24693</strain>
    </source>
</reference>
<evidence type="ECO:0008006" key="4">
    <source>
        <dbReference type="Google" id="ProtNLM"/>
    </source>
</evidence>
<keyword evidence="1" id="KW-0812">Transmembrane</keyword>
<proteinExistence type="predicted"/>
<feature type="transmembrane region" description="Helical" evidence="1">
    <location>
        <begin position="24"/>
        <end position="47"/>
    </location>
</feature>
<protein>
    <recommendedName>
        <fullName evidence="4">Pilus assembly protein TadE</fullName>
    </recommendedName>
</protein>
<accession>A0A9D1KNV1</accession>
<dbReference type="InterPro" id="IPR049790">
    <property type="entry name" value="Rv3655c/TadE"/>
</dbReference>
<reference evidence="2" key="1">
    <citation type="submission" date="2020-10" db="EMBL/GenBank/DDBJ databases">
        <authorList>
            <person name="Gilroy R."/>
        </authorList>
    </citation>
    <scope>NUCLEOTIDE SEQUENCE</scope>
    <source>
        <strain evidence="2">ChiGjej1B1-24693</strain>
    </source>
</reference>
<gene>
    <name evidence="2" type="ORF">IAA98_16095</name>
</gene>
<organism evidence="2 3">
    <name type="scientific">Candidatus Avipropionibacterium avicola</name>
    <dbReference type="NCBI Taxonomy" id="2840701"/>
    <lineage>
        <taxon>Bacteria</taxon>
        <taxon>Bacillati</taxon>
        <taxon>Actinomycetota</taxon>
        <taxon>Actinomycetes</taxon>
        <taxon>Propionibacteriales</taxon>
        <taxon>Propionibacteriaceae</taxon>
        <taxon>Propionibacteriaceae incertae sedis</taxon>
        <taxon>Candidatus Avipropionibacterium</taxon>
    </lineage>
</organism>
<dbReference type="NCBIfam" id="NF041390">
    <property type="entry name" value="TadE_Rv3655c"/>
    <property type="match status" value="1"/>
</dbReference>